<evidence type="ECO:0000256" key="8">
    <source>
        <dbReference type="ARBA" id="ARBA00023125"/>
    </source>
</evidence>
<feature type="domain" description="CCHC FOG-type" evidence="15">
    <location>
        <begin position="42"/>
        <end position="75"/>
    </location>
</feature>
<evidence type="ECO:0000256" key="3">
    <source>
        <dbReference type="ARBA" id="ARBA00022723"/>
    </source>
</evidence>
<comment type="caution">
    <text evidence="16">The sequence shown here is derived from an EMBL/GenBank/DDBJ whole genome shotgun (WGS) entry which is preliminary data.</text>
</comment>
<feature type="compositionally biased region" description="Low complexity" evidence="13">
    <location>
        <begin position="233"/>
        <end position="262"/>
    </location>
</feature>
<evidence type="ECO:0008006" key="18">
    <source>
        <dbReference type="Google" id="ProtNLM"/>
    </source>
</evidence>
<protein>
    <recommendedName>
        <fullName evidence="18">Zinc finger protein ush</fullName>
    </recommendedName>
</protein>
<feature type="region of interest" description="Disordered" evidence="13">
    <location>
        <begin position="81"/>
        <end position="102"/>
    </location>
</feature>
<dbReference type="InterPro" id="IPR034731">
    <property type="entry name" value="Znf_CCHC_FOG"/>
</dbReference>
<dbReference type="SUPFAM" id="SSF57667">
    <property type="entry name" value="beta-beta-alpha zinc fingers"/>
    <property type="match status" value="6"/>
</dbReference>
<feature type="region of interest" description="Disordered" evidence="13">
    <location>
        <begin position="758"/>
        <end position="812"/>
    </location>
</feature>
<evidence type="ECO:0000256" key="10">
    <source>
        <dbReference type="ARBA" id="ARBA00023163"/>
    </source>
</evidence>
<keyword evidence="10" id="KW-0804">Transcription</keyword>
<proteinExistence type="predicted"/>
<dbReference type="Pfam" id="PF25445">
    <property type="entry name" value="CCHC_ZFPM2"/>
    <property type="match status" value="1"/>
</dbReference>
<evidence type="ECO:0000256" key="1">
    <source>
        <dbReference type="ARBA" id="ARBA00004123"/>
    </source>
</evidence>
<feature type="region of interest" description="Disordered" evidence="13">
    <location>
        <begin position="663"/>
        <end position="735"/>
    </location>
</feature>
<evidence type="ECO:0000256" key="6">
    <source>
        <dbReference type="ARBA" id="ARBA00022833"/>
    </source>
</evidence>
<keyword evidence="4" id="KW-0677">Repeat</keyword>
<evidence type="ECO:0000259" key="15">
    <source>
        <dbReference type="PROSITE" id="PS51810"/>
    </source>
</evidence>
<feature type="compositionally biased region" description="Basic and acidic residues" evidence="13">
    <location>
        <begin position="198"/>
        <end position="214"/>
    </location>
</feature>
<feature type="compositionally biased region" description="Polar residues" evidence="13">
    <location>
        <begin position="691"/>
        <end position="705"/>
    </location>
</feature>
<keyword evidence="17" id="KW-1185">Reference proteome</keyword>
<evidence type="ECO:0000256" key="4">
    <source>
        <dbReference type="ARBA" id="ARBA00022737"/>
    </source>
</evidence>
<feature type="region of interest" description="Disordered" evidence="13">
    <location>
        <begin position="322"/>
        <end position="385"/>
    </location>
</feature>
<keyword evidence="6" id="KW-0862">Zinc</keyword>
<dbReference type="Pfam" id="PF12874">
    <property type="entry name" value="zf-met"/>
    <property type="match status" value="2"/>
</dbReference>
<evidence type="ECO:0000259" key="14">
    <source>
        <dbReference type="PROSITE" id="PS50157"/>
    </source>
</evidence>
<evidence type="ECO:0000256" key="2">
    <source>
        <dbReference type="ARBA" id="ARBA00022491"/>
    </source>
</evidence>
<keyword evidence="8" id="KW-0238">DNA-binding</keyword>
<accession>A0ABQ9EGW1</accession>
<evidence type="ECO:0000313" key="16">
    <source>
        <dbReference type="EMBL" id="KAJ8302817.1"/>
    </source>
</evidence>
<keyword evidence="3" id="KW-0479">Metal-binding</keyword>
<reference evidence="16 17" key="1">
    <citation type="submission" date="2022-12" db="EMBL/GenBank/DDBJ databases">
        <title>Chromosome-level genome of Tegillarca granosa.</title>
        <authorList>
            <person name="Kim J."/>
        </authorList>
    </citation>
    <scope>NUCLEOTIDE SEQUENCE [LARGE SCALE GENOMIC DNA]</scope>
    <source>
        <strain evidence="16">Teg-2019</strain>
        <tissue evidence="16">Adductor muscle</tissue>
    </source>
</reference>
<feature type="domain" description="C2H2-type" evidence="14">
    <location>
        <begin position="397"/>
        <end position="427"/>
    </location>
</feature>
<organism evidence="16 17">
    <name type="scientific">Tegillarca granosa</name>
    <name type="common">Malaysian cockle</name>
    <name type="synonym">Anadara granosa</name>
    <dbReference type="NCBI Taxonomy" id="220873"/>
    <lineage>
        <taxon>Eukaryota</taxon>
        <taxon>Metazoa</taxon>
        <taxon>Spiralia</taxon>
        <taxon>Lophotrochozoa</taxon>
        <taxon>Mollusca</taxon>
        <taxon>Bivalvia</taxon>
        <taxon>Autobranchia</taxon>
        <taxon>Pteriomorphia</taxon>
        <taxon>Arcoida</taxon>
        <taxon>Arcoidea</taxon>
        <taxon>Arcidae</taxon>
        <taxon>Tegillarca</taxon>
    </lineage>
</organism>
<dbReference type="InterPro" id="IPR013087">
    <property type="entry name" value="Znf_C2H2_type"/>
</dbReference>
<dbReference type="InterPro" id="IPR059121">
    <property type="entry name" value="CCHC_ZFPM2-like"/>
</dbReference>
<feature type="compositionally biased region" description="Low complexity" evidence="13">
    <location>
        <begin position="666"/>
        <end position="690"/>
    </location>
</feature>
<dbReference type="Proteomes" id="UP001217089">
    <property type="component" value="Unassembled WGS sequence"/>
</dbReference>
<evidence type="ECO:0000313" key="17">
    <source>
        <dbReference type="Proteomes" id="UP001217089"/>
    </source>
</evidence>
<dbReference type="PROSITE" id="PS50157">
    <property type="entry name" value="ZINC_FINGER_C2H2_2"/>
    <property type="match status" value="2"/>
</dbReference>
<name>A0ABQ9EGW1_TEGGR</name>
<feature type="domain" description="CCHC FOG-type" evidence="15">
    <location>
        <begin position="873"/>
        <end position="906"/>
    </location>
</feature>
<dbReference type="PANTHER" id="PTHR12958">
    <property type="entry name" value="FRIEND OF GATA2-RELATED"/>
    <property type="match status" value="1"/>
</dbReference>
<gene>
    <name evidence="16" type="ORF">KUTeg_019213</name>
</gene>
<dbReference type="Gene3D" id="3.30.160.60">
    <property type="entry name" value="Classic Zinc Finger"/>
    <property type="match status" value="2"/>
</dbReference>
<feature type="compositionally biased region" description="Polar residues" evidence="13">
    <location>
        <begin position="333"/>
        <end position="348"/>
    </location>
</feature>
<feature type="domain" description="C2H2-type" evidence="14">
    <location>
        <begin position="599"/>
        <end position="621"/>
    </location>
</feature>
<keyword evidence="9" id="KW-0010">Activator</keyword>
<evidence type="ECO:0000256" key="5">
    <source>
        <dbReference type="ARBA" id="ARBA00022771"/>
    </source>
</evidence>
<dbReference type="PANTHER" id="PTHR12958:SF3">
    <property type="entry name" value="ZINC FINGER PROTEIN USH"/>
    <property type="match status" value="1"/>
</dbReference>
<feature type="region of interest" description="Disordered" evidence="13">
    <location>
        <begin position="180"/>
        <end position="271"/>
    </location>
</feature>
<evidence type="ECO:0000256" key="7">
    <source>
        <dbReference type="ARBA" id="ARBA00023015"/>
    </source>
</evidence>
<dbReference type="PROSITE" id="PS00028">
    <property type="entry name" value="ZINC_FINGER_C2H2_1"/>
    <property type="match status" value="1"/>
</dbReference>
<sequence length="917" mass="102550">MVKYTSVHSVLIHADKSSSLNRHKRIHNRGSNPEEIMKYSLSVPKNDTYCKDCNIQFSSLSTYKCHREYYCSKRRFSVDSTAATSGSESSPSPQNMNTSPIQESSTFFSEGITTLKPDDLKKVISVSSGSMLSSQTRVLLAPPILAPNGVGDMTMGMPTVIVQPIVAATSALAAHQNAIKHNPKKTTSQAEQPLDLSTSKKDEKSESEEYRPESSESGQCTTDSVKIKEECITPQTSPKIKSPPSTPVSDTSSPTKSSASTPGAKSLPEMPPLMTVHQLPYICGKPIPPMLQSVSKCTECNIVFYKHENYLIHKKHYCSSRRGKMESPDNYDTESSNDSYPVVNSASATKEDLATRQIVSPRKPPNEPEKESVSTPVPGLKSPRTESKVPEEVFYKYYCVPCKIKFSSSSTLKAHKEFYCPHGKESGKTIIAKKTLEEISNSPKETDDELFKCDRCESEFMSGRLLKLHFCTGVSSATPLLRCPYCEFVTQVESRISEHMKVHMPNKVYRCTLCRYRGNTVRGMRMHGKMHLDNGEDFTDENMIEIEEPPLIPVKLNNNGDNRPVDIETELLRLKNEPYKRRRSRKSFEKSEHASSVTNVCMFCGQKFRDFSSFALHLKIHEMIALQAAAARNIKCQYCDTVSENFDDLLQHIQVHHQDKIMMEQRSPSSQGQSSRSNSRSSLSNSRPGSVGQSEINDMMTQKETLSPPLKKIKREQSDRSTPNEEANICSKTEPVSALVKEEPLDCSSYQQTLKDENQECHQEIKRNEQSNSVMKERRSSETSSSETDVNSANIQQTSSPRVSDSGDETEKISKTIKTETTMNGSLNHSPPINVPVFDPQQLIPYYHLLPGMSGLSHLVSVSVQNSISPSRSEKPTAKYCTHCDIKFTYQSSYLAHKKYYCSSRTPSEGQATSPVS</sequence>
<keyword evidence="11" id="KW-0539">Nucleus</keyword>
<evidence type="ECO:0000256" key="9">
    <source>
        <dbReference type="ARBA" id="ARBA00023159"/>
    </source>
</evidence>
<dbReference type="InterPro" id="IPR039746">
    <property type="entry name" value="FOG"/>
</dbReference>
<feature type="compositionally biased region" description="Polar residues" evidence="13">
    <location>
        <begin position="789"/>
        <end position="803"/>
    </location>
</feature>
<evidence type="ECO:0000256" key="11">
    <source>
        <dbReference type="ARBA" id="ARBA00023242"/>
    </source>
</evidence>
<dbReference type="SMART" id="SM00355">
    <property type="entry name" value="ZnF_C2H2"/>
    <property type="match status" value="6"/>
</dbReference>
<feature type="domain" description="CCHC FOG-type" evidence="15">
    <location>
        <begin position="289"/>
        <end position="322"/>
    </location>
</feature>
<keyword evidence="5 12" id="KW-0863">Zinc-finger</keyword>
<keyword evidence="7" id="KW-0805">Transcription regulation</keyword>
<comment type="subcellular location">
    <subcellularLocation>
        <location evidence="1">Nucleus</location>
    </subcellularLocation>
</comment>
<dbReference type="EMBL" id="JARBDR010000917">
    <property type="protein sequence ID" value="KAJ8302817.1"/>
    <property type="molecule type" value="Genomic_DNA"/>
</dbReference>
<evidence type="ECO:0000256" key="13">
    <source>
        <dbReference type="SAM" id="MobiDB-lite"/>
    </source>
</evidence>
<dbReference type="PROSITE" id="PS51810">
    <property type="entry name" value="ZF_CCHC_FOG"/>
    <property type="match status" value="3"/>
</dbReference>
<feature type="compositionally biased region" description="Basic and acidic residues" evidence="13">
    <location>
        <begin position="758"/>
        <end position="781"/>
    </location>
</feature>
<dbReference type="InterPro" id="IPR036236">
    <property type="entry name" value="Znf_C2H2_sf"/>
</dbReference>
<evidence type="ECO:0000256" key="12">
    <source>
        <dbReference type="PROSITE-ProRule" id="PRU00042"/>
    </source>
</evidence>
<keyword evidence="2" id="KW-0678">Repressor</keyword>